<dbReference type="InterPro" id="IPR013022">
    <property type="entry name" value="Xyl_isomerase-like_TIM-brl"/>
</dbReference>
<comment type="caution">
    <text evidence="2">The sequence shown here is derived from an EMBL/GenBank/DDBJ whole genome shotgun (WGS) entry which is preliminary data.</text>
</comment>
<gene>
    <name evidence="2" type="ORF">Raf01_00340</name>
</gene>
<dbReference type="PANTHER" id="PTHR12110">
    <property type="entry name" value="HYDROXYPYRUVATE ISOMERASE"/>
    <property type="match status" value="1"/>
</dbReference>
<proteinExistence type="predicted"/>
<dbReference type="PANTHER" id="PTHR12110:SF53">
    <property type="entry name" value="BLR5974 PROTEIN"/>
    <property type="match status" value="1"/>
</dbReference>
<dbReference type="SUPFAM" id="SSF51658">
    <property type="entry name" value="Xylose isomerase-like"/>
    <property type="match status" value="1"/>
</dbReference>
<evidence type="ECO:0000313" key="3">
    <source>
        <dbReference type="Proteomes" id="UP000642748"/>
    </source>
</evidence>
<keyword evidence="3" id="KW-1185">Reference proteome</keyword>
<dbReference type="AlphaFoldDB" id="A0A8J3VMN2"/>
<organism evidence="2 3">
    <name type="scientific">Rugosimonospora africana</name>
    <dbReference type="NCBI Taxonomy" id="556532"/>
    <lineage>
        <taxon>Bacteria</taxon>
        <taxon>Bacillati</taxon>
        <taxon>Actinomycetota</taxon>
        <taxon>Actinomycetes</taxon>
        <taxon>Micromonosporales</taxon>
        <taxon>Micromonosporaceae</taxon>
        <taxon>Rugosimonospora</taxon>
    </lineage>
</organism>
<protein>
    <recommendedName>
        <fullName evidence="1">Xylose isomerase-like TIM barrel domain-containing protein</fullName>
    </recommendedName>
</protein>
<dbReference type="InterPro" id="IPR036237">
    <property type="entry name" value="Xyl_isomerase-like_sf"/>
</dbReference>
<evidence type="ECO:0000259" key="1">
    <source>
        <dbReference type="Pfam" id="PF01261"/>
    </source>
</evidence>
<dbReference type="Pfam" id="PF01261">
    <property type="entry name" value="AP_endonuc_2"/>
    <property type="match status" value="1"/>
</dbReference>
<name>A0A8J3VMN2_9ACTN</name>
<sequence>MDTRGTPPPVGISGTEFVKEPDGLTGLLDAARAVGAESLEVWYPENFGPDPDSALAALRASGLRVACVASGSELGLPDPEPQADLLRAAITVAHRLGAPLANTYFGPPGRYDDAAAIDRYAKAIASCLDHAAELGVTVVLENEFDAFGHDPEHGDPTRRPESLRRLVDTVGHPHFGLNFDAANLACAGVTDLVGALELLEDAVRYAHVKDVLPVSGPDEAPEGWTAYRDGARWYATCPLGTGVVPWPDLLPRLAPQVVAATLEPHAQPALRRTAFAQALSAFRRLAAGTALGVAS</sequence>
<accession>A0A8J3VMN2</accession>
<dbReference type="Gene3D" id="3.20.20.150">
    <property type="entry name" value="Divalent-metal-dependent TIM barrel enzymes"/>
    <property type="match status" value="1"/>
</dbReference>
<evidence type="ECO:0000313" key="2">
    <source>
        <dbReference type="EMBL" id="GIH11862.1"/>
    </source>
</evidence>
<dbReference type="InterPro" id="IPR050312">
    <property type="entry name" value="IolE/XylAMocC-like"/>
</dbReference>
<feature type="domain" description="Xylose isomerase-like TIM barrel" evidence="1">
    <location>
        <begin position="28"/>
        <end position="254"/>
    </location>
</feature>
<dbReference type="EMBL" id="BONZ01000001">
    <property type="protein sequence ID" value="GIH11862.1"/>
    <property type="molecule type" value="Genomic_DNA"/>
</dbReference>
<reference evidence="2" key="1">
    <citation type="submission" date="2021-01" db="EMBL/GenBank/DDBJ databases">
        <title>Whole genome shotgun sequence of Rugosimonospora africana NBRC 104875.</title>
        <authorList>
            <person name="Komaki H."/>
            <person name="Tamura T."/>
        </authorList>
    </citation>
    <scope>NUCLEOTIDE SEQUENCE</scope>
    <source>
        <strain evidence="2">NBRC 104875</strain>
    </source>
</reference>
<dbReference type="Proteomes" id="UP000642748">
    <property type="component" value="Unassembled WGS sequence"/>
</dbReference>
<dbReference type="RefSeq" id="WP_203915594.1">
    <property type="nucleotide sequence ID" value="NZ_BONZ01000001.1"/>
</dbReference>